<dbReference type="Pfam" id="PF00069">
    <property type="entry name" value="Pkinase"/>
    <property type="match status" value="1"/>
</dbReference>
<dbReference type="STRING" id="74557.A0A1V9YGW0"/>
<protein>
    <submittedName>
        <fullName evidence="2">Kinase</fullName>
    </submittedName>
</protein>
<dbReference type="Proteomes" id="UP000243217">
    <property type="component" value="Unassembled WGS sequence"/>
</dbReference>
<dbReference type="Gene3D" id="1.10.510.10">
    <property type="entry name" value="Transferase(Phosphotransferase) domain 1"/>
    <property type="match status" value="1"/>
</dbReference>
<evidence type="ECO:0000313" key="2">
    <source>
        <dbReference type="EMBL" id="OQR84974.1"/>
    </source>
</evidence>
<accession>A0A1V9YGW0</accession>
<keyword evidence="2" id="KW-0808">Transferase</keyword>
<dbReference type="GO" id="GO:0005524">
    <property type="term" value="F:ATP binding"/>
    <property type="evidence" value="ECO:0007669"/>
    <property type="project" value="InterPro"/>
</dbReference>
<dbReference type="SUPFAM" id="SSF56112">
    <property type="entry name" value="Protein kinase-like (PK-like)"/>
    <property type="match status" value="1"/>
</dbReference>
<evidence type="ECO:0000259" key="1">
    <source>
        <dbReference type="PROSITE" id="PS50011"/>
    </source>
</evidence>
<comment type="caution">
    <text evidence="2">The sequence shown here is derived from an EMBL/GenBank/DDBJ whole genome shotgun (WGS) entry which is preliminary data.</text>
</comment>
<dbReference type="OrthoDB" id="163159at2759"/>
<dbReference type="InterPro" id="IPR051681">
    <property type="entry name" value="Ser/Thr_Kinases-Pseudokinases"/>
</dbReference>
<dbReference type="PANTHER" id="PTHR44329:SF214">
    <property type="entry name" value="PROTEIN KINASE DOMAIN-CONTAINING PROTEIN"/>
    <property type="match status" value="1"/>
</dbReference>
<keyword evidence="3" id="KW-1185">Reference proteome</keyword>
<dbReference type="AlphaFoldDB" id="A0A1V9YGW0"/>
<name>A0A1V9YGW0_9STRA</name>
<dbReference type="PROSITE" id="PS50011">
    <property type="entry name" value="PROTEIN_KINASE_DOM"/>
    <property type="match status" value="1"/>
</dbReference>
<evidence type="ECO:0000313" key="3">
    <source>
        <dbReference type="Proteomes" id="UP000243217"/>
    </source>
</evidence>
<sequence>MTQAGTPLWEAPEILRGEKYDYAADIYSFGVILTELDTLQLPYSNLQLGAWAIMDKVKKGTLRPSLSNNCEPWLRNLAEMCLAYDPKSRPSAQNIVNMLRPLVQNFEVDIYQEPQVIEVNKIIQEDSKVTKMQMSENREDQIGSEESFLVEIEPHKMNH</sequence>
<dbReference type="InterPro" id="IPR000719">
    <property type="entry name" value="Prot_kinase_dom"/>
</dbReference>
<proteinExistence type="predicted"/>
<dbReference type="PANTHER" id="PTHR44329">
    <property type="entry name" value="SERINE/THREONINE-PROTEIN KINASE TNNI3K-RELATED"/>
    <property type="match status" value="1"/>
</dbReference>
<feature type="domain" description="Protein kinase" evidence="1">
    <location>
        <begin position="1"/>
        <end position="103"/>
    </location>
</feature>
<dbReference type="EMBL" id="JNBS01003916">
    <property type="protein sequence ID" value="OQR84974.1"/>
    <property type="molecule type" value="Genomic_DNA"/>
</dbReference>
<gene>
    <name evidence="2" type="ORF">THRCLA_10794</name>
</gene>
<dbReference type="InterPro" id="IPR011009">
    <property type="entry name" value="Kinase-like_dom_sf"/>
</dbReference>
<dbReference type="GO" id="GO:0004674">
    <property type="term" value="F:protein serine/threonine kinase activity"/>
    <property type="evidence" value="ECO:0007669"/>
    <property type="project" value="TreeGrafter"/>
</dbReference>
<reference evidence="2 3" key="1">
    <citation type="journal article" date="2014" name="Genome Biol. Evol.">
        <title>The secreted proteins of Achlya hypogyna and Thraustotheca clavata identify the ancestral oomycete secretome and reveal gene acquisitions by horizontal gene transfer.</title>
        <authorList>
            <person name="Misner I."/>
            <person name="Blouin N."/>
            <person name="Leonard G."/>
            <person name="Richards T.A."/>
            <person name="Lane C.E."/>
        </authorList>
    </citation>
    <scope>NUCLEOTIDE SEQUENCE [LARGE SCALE GENOMIC DNA]</scope>
    <source>
        <strain evidence="2 3">ATCC 34112</strain>
    </source>
</reference>
<keyword evidence="2" id="KW-0418">Kinase</keyword>
<organism evidence="2 3">
    <name type="scientific">Thraustotheca clavata</name>
    <dbReference type="NCBI Taxonomy" id="74557"/>
    <lineage>
        <taxon>Eukaryota</taxon>
        <taxon>Sar</taxon>
        <taxon>Stramenopiles</taxon>
        <taxon>Oomycota</taxon>
        <taxon>Saprolegniomycetes</taxon>
        <taxon>Saprolegniales</taxon>
        <taxon>Achlyaceae</taxon>
        <taxon>Thraustotheca</taxon>
    </lineage>
</organism>